<dbReference type="PANTHER" id="PTHR45681:SF6">
    <property type="entry name" value="POLYKETIDE SYNTHASE 37"/>
    <property type="match status" value="1"/>
</dbReference>
<comment type="caution">
    <text evidence="4">The sequence shown here is derived from an EMBL/GenBank/DDBJ whole genome shotgun (WGS) entry which is preliminary data.</text>
</comment>
<dbReference type="CDD" id="cd05195">
    <property type="entry name" value="enoyl_red"/>
    <property type="match status" value="1"/>
</dbReference>
<dbReference type="VEuPathDB" id="FungiDB:BO83DRAFT_389809"/>
<keyword evidence="2" id="KW-0511">Multifunctional enzyme</keyword>
<evidence type="ECO:0000313" key="5">
    <source>
        <dbReference type="Proteomes" id="UP000246171"/>
    </source>
</evidence>
<dbReference type="OrthoDB" id="329835at2759"/>
<dbReference type="SUPFAM" id="SSF51735">
    <property type="entry name" value="NAD(P)-binding Rossmann-fold domains"/>
    <property type="match status" value="1"/>
</dbReference>
<dbReference type="EMBL" id="MSFU01000016">
    <property type="protein sequence ID" value="PWY70601.1"/>
    <property type="molecule type" value="Genomic_DNA"/>
</dbReference>
<dbReference type="InterPro" id="IPR013149">
    <property type="entry name" value="ADH-like_C"/>
</dbReference>
<dbReference type="RefSeq" id="XP_025386938.1">
    <property type="nucleotide sequence ID" value="XM_025532825.1"/>
</dbReference>
<keyword evidence="1" id="KW-0808">Transferase</keyword>
<keyword evidence="5" id="KW-1185">Reference proteome</keyword>
<feature type="domain" description="Enoyl reductase (ER)" evidence="3">
    <location>
        <begin position="1"/>
        <end position="172"/>
    </location>
</feature>
<evidence type="ECO:0000256" key="1">
    <source>
        <dbReference type="ARBA" id="ARBA00022679"/>
    </source>
</evidence>
<dbReference type="GO" id="GO:0016740">
    <property type="term" value="F:transferase activity"/>
    <property type="evidence" value="ECO:0007669"/>
    <property type="project" value="UniProtKB-KW"/>
</dbReference>
<accession>A0A317VBH4</accession>
<gene>
    <name evidence="4" type="ORF">BO83DRAFT_389809</name>
</gene>
<dbReference type="PANTHER" id="PTHR45681">
    <property type="entry name" value="POLYKETIDE SYNTHASE 44-RELATED"/>
    <property type="match status" value="1"/>
</dbReference>
<dbReference type="InterPro" id="IPR020843">
    <property type="entry name" value="ER"/>
</dbReference>
<sequence>MPANFANKIPDTWSFEESAGLMIFYATVIWCFDVVGELRKGQTVLVHSAFGGVGLAAIQFCEMRGAQVYATVGSEEKVRYLVNGCHIPRSRIFYSRDTSFYRDLMRETNNRGVDIVLSSLPGKLLHAPWKCVAPGGKMFDIGKRDVLGHSILPMNPFDQARSSYTRPTSSHAKQP</sequence>
<dbReference type="Pfam" id="PF00107">
    <property type="entry name" value="ADH_zinc_N"/>
    <property type="match status" value="1"/>
</dbReference>
<dbReference type="Gene3D" id="3.90.180.10">
    <property type="entry name" value="Medium-chain alcohol dehydrogenases, catalytic domain"/>
    <property type="match status" value="1"/>
</dbReference>
<reference evidence="4" key="1">
    <citation type="submission" date="2016-12" db="EMBL/GenBank/DDBJ databases">
        <title>The genomes of Aspergillus section Nigri reveals drivers in fungal speciation.</title>
        <authorList>
            <consortium name="DOE Joint Genome Institute"/>
            <person name="Vesth T.C."/>
            <person name="Nybo J."/>
            <person name="Theobald S."/>
            <person name="Brandl J."/>
            <person name="Frisvad J.C."/>
            <person name="Nielsen K.F."/>
            <person name="Lyhne E.K."/>
            <person name="Kogle M.E."/>
            <person name="Kuo A."/>
            <person name="Riley R."/>
            <person name="Clum A."/>
            <person name="Nolan M."/>
            <person name="Lipzen A."/>
            <person name="Salamov A."/>
            <person name="Henrissat B."/>
            <person name="Wiebenga A."/>
            <person name="De vries R.P."/>
            <person name="Grigoriev I.V."/>
            <person name="Mortensen U.H."/>
            <person name="Andersen M.R."/>
            <person name="Baker S.E."/>
        </authorList>
    </citation>
    <scope>NUCLEOTIDE SEQUENCE</scope>
    <source>
        <strain evidence="4">CBS 122712</strain>
    </source>
</reference>
<dbReference type="Proteomes" id="UP000246171">
    <property type="component" value="Unassembled WGS sequence"/>
</dbReference>
<proteinExistence type="predicted"/>
<dbReference type="InterPro" id="IPR036291">
    <property type="entry name" value="NAD(P)-bd_dom_sf"/>
</dbReference>
<dbReference type="AlphaFoldDB" id="A0A317VBH4"/>
<protein>
    <submittedName>
        <fullName evidence="4">NAD(P)-binding protein</fullName>
    </submittedName>
</protein>
<dbReference type="SMART" id="SM00829">
    <property type="entry name" value="PKS_ER"/>
    <property type="match status" value="1"/>
</dbReference>
<dbReference type="GO" id="GO:0016491">
    <property type="term" value="F:oxidoreductase activity"/>
    <property type="evidence" value="ECO:0007669"/>
    <property type="project" value="InterPro"/>
</dbReference>
<organism evidence="4 5">
    <name type="scientific">Aspergillus eucalypticola (strain CBS 122712 / IBT 29274)</name>
    <dbReference type="NCBI Taxonomy" id="1448314"/>
    <lineage>
        <taxon>Eukaryota</taxon>
        <taxon>Fungi</taxon>
        <taxon>Dikarya</taxon>
        <taxon>Ascomycota</taxon>
        <taxon>Pezizomycotina</taxon>
        <taxon>Eurotiomycetes</taxon>
        <taxon>Eurotiomycetidae</taxon>
        <taxon>Eurotiales</taxon>
        <taxon>Aspergillaceae</taxon>
        <taxon>Aspergillus</taxon>
        <taxon>Aspergillus subgen. Circumdati</taxon>
    </lineage>
</organism>
<dbReference type="GeneID" id="37054787"/>
<name>A0A317VBH4_ASPEC</name>
<evidence type="ECO:0000256" key="2">
    <source>
        <dbReference type="ARBA" id="ARBA00023268"/>
    </source>
</evidence>
<evidence type="ECO:0000313" key="4">
    <source>
        <dbReference type="EMBL" id="PWY70601.1"/>
    </source>
</evidence>
<evidence type="ECO:0000259" key="3">
    <source>
        <dbReference type="SMART" id="SM00829"/>
    </source>
</evidence>
<dbReference type="InterPro" id="IPR050444">
    <property type="entry name" value="Polyketide_Synthase"/>
</dbReference>